<keyword evidence="4 7" id="KW-0472">Membrane</keyword>
<evidence type="ECO:0000256" key="7">
    <source>
        <dbReference type="SAM" id="Phobius"/>
    </source>
</evidence>
<evidence type="ECO:0000256" key="5">
    <source>
        <dbReference type="ARBA" id="ARBA00038359"/>
    </source>
</evidence>
<feature type="transmembrane region" description="Helical" evidence="7">
    <location>
        <begin position="201"/>
        <end position="220"/>
    </location>
</feature>
<keyword evidence="3 7" id="KW-1133">Transmembrane helix</keyword>
<sequence length="345" mass="38085">MADDRSQDLVIPLCAMAAVSFGFLVLRFLCKIKYNKQLVLDDYLLAVSWAFLVAYTTTSILATKNGLGRHLASLSQTEIINTHRLMAVSSFLNLAAITTSKTSFCITLIRLAFDIWQRRLIWGAIITINIFMWMTAIFIFTSCSPIDKIWDSSVPGTCVNRHMLLGFNVFSGAWSASMDFFLALFPWYLIWGLNMRRVEKLGVCIAMSLGILSGATGVMKTVYIEGSASWRDWTYRSIDLLIWASAEAATIIVAASIPFLRSALKRLTGSRGSNAAGSRAYRLPHISNGNPTPNPHLDVPQVSASGLPLPKGRNTDDESDVCILIQGKEEAQDLSTSTLDLERGQ</sequence>
<feature type="transmembrane region" description="Helical" evidence="7">
    <location>
        <begin position="6"/>
        <end position="30"/>
    </location>
</feature>
<evidence type="ECO:0000313" key="10">
    <source>
        <dbReference type="Proteomes" id="UP001239445"/>
    </source>
</evidence>
<organism evidence="9 10">
    <name type="scientific">Echria macrotheca</name>
    <dbReference type="NCBI Taxonomy" id="438768"/>
    <lineage>
        <taxon>Eukaryota</taxon>
        <taxon>Fungi</taxon>
        <taxon>Dikarya</taxon>
        <taxon>Ascomycota</taxon>
        <taxon>Pezizomycotina</taxon>
        <taxon>Sordariomycetes</taxon>
        <taxon>Sordariomycetidae</taxon>
        <taxon>Sordariales</taxon>
        <taxon>Schizotheciaceae</taxon>
        <taxon>Echria</taxon>
    </lineage>
</organism>
<evidence type="ECO:0000256" key="4">
    <source>
        <dbReference type="ARBA" id="ARBA00023136"/>
    </source>
</evidence>
<protein>
    <recommendedName>
        <fullName evidence="8">Rhodopsin domain-containing protein</fullName>
    </recommendedName>
</protein>
<feature type="transmembrane region" description="Helical" evidence="7">
    <location>
        <begin position="120"/>
        <end position="142"/>
    </location>
</feature>
<feature type="domain" description="Rhodopsin" evidence="8">
    <location>
        <begin position="26"/>
        <end position="266"/>
    </location>
</feature>
<dbReference type="EMBL" id="MU839828">
    <property type="protein sequence ID" value="KAK1758857.1"/>
    <property type="molecule type" value="Genomic_DNA"/>
</dbReference>
<accession>A0AAJ0BL40</accession>
<keyword evidence="10" id="KW-1185">Reference proteome</keyword>
<feature type="transmembrane region" description="Helical" evidence="7">
    <location>
        <begin position="240"/>
        <end position="260"/>
    </location>
</feature>
<evidence type="ECO:0000256" key="2">
    <source>
        <dbReference type="ARBA" id="ARBA00022692"/>
    </source>
</evidence>
<dbReference type="AlphaFoldDB" id="A0AAJ0BL40"/>
<proteinExistence type="inferred from homology"/>
<dbReference type="Proteomes" id="UP001239445">
    <property type="component" value="Unassembled WGS sequence"/>
</dbReference>
<feature type="transmembrane region" description="Helical" evidence="7">
    <location>
        <begin position="91"/>
        <end position="113"/>
    </location>
</feature>
<dbReference type="InterPro" id="IPR049326">
    <property type="entry name" value="Rhodopsin_dom_fungi"/>
</dbReference>
<feature type="region of interest" description="Disordered" evidence="6">
    <location>
        <begin position="282"/>
        <end position="315"/>
    </location>
</feature>
<dbReference type="InterPro" id="IPR052337">
    <property type="entry name" value="SAT4-like"/>
</dbReference>
<keyword evidence="2 7" id="KW-0812">Transmembrane</keyword>
<dbReference type="GO" id="GO:0016020">
    <property type="term" value="C:membrane"/>
    <property type="evidence" value="ECO:0007669"/>
    <property type="project" value="UniProtKB-SubCell"/>
</dbReference>
<evidence type="ECO:0000256" key="3">
    <source>
        <dbReference type="ARBA" id="ARBA00022989"/>
    </source>
</evidence>
<evidence type="ECO:0000256" key="1">
    <source>
        <dbReference type="ARBA" id="ARBA00004141"/>
    </source>
</evidence>
<comment type="similarity">
    <text evidence="5">Belongs to the SAT4 family.</text>
</comment>
<reference evidence="9" key="1">
    <citation type="submission" date="2023-06" db="EMBL/GenBank/DDBJ databases">
        <title>Genome-scale phylogeny and comparative genomics of the fungal order Sordariales.</title>
        <authorList>
            <consortium name="Lawrence Berkeley National Laboratory"/>
            <person name="Hensen N."/>
            <person name="Bonometti L."/>
            <person name="Westerberg I."/>
            <person name="Brannstrom I.O."/>
            <person name="Guillou S."/>
            <person name="Cros-Aarteil S."/>
            <person name="Calhoun S."/>
            <person name="Haridas S."/>
            <person name="Kuo A."/>
            <person name="Mondo S."/>
            <person name="Pangilinan J."/>
            <person name="Riley R."/>
            <person name="Labutti K."/>
            <person name="Andreopoulos B."/>
            <person name="Lipzen A."/>
            <person name="Chen C."/>
            <person name="Yanf M."/>
            <person name="Daum C."/>
            <person name="Ng V."/>
            <person name="Clum A."/>
            <person name="Steindorff A."/>
            <person name="Ohm R."/>
            <person name="Martin F."/>
            <person name="Silar P."/>
            <person name="Natvig D."/>
            <person name="Lalanne C."/>
            <person name="Gautier V."/>
            <person name="Ament-Velasquez S.L."/>
            <person name="Kruys A."/>
            <person name="Hutchinson M.I."/>
            <person name="Powell A.J."/>
            <person name="Barry K."/>
            <person name="Miller A.N."/>
            <person name="Grigoriev I.V."/>
            <person name="Debuchy R."/>
            <person name="Gladieux P."/>
            <person name="Thoren M.H."/>
            <person name="Johannesson H."/>
        </authorList>
    </citation>
    <scope>NUCLEOTIDE SEQUENCE</scope>
    <source>
        <strain evidence="9">PSN4</strain>
    </source>
</reference>
<gene>
    <name evidence="9" type="ORF">QBC47DRAFT_336342</name>
</gene>
<comment type="caution">
    <text evidence="9">The sequence shown here is derived from an EMBL/GenBank/DDBJ whole genome shotgun (WGS) entry which is preliminary data.</text>
</comment>
<dbReference type="Pfam" id="PF20684">
    <property type="entry name" value="Fung_rhodopsin"/>
    <property type="match status" value="1"/>
</dbReference>
<comment type="subcellular location">
    <subcellularLocation>
        <location evidence="1">Membrane</location>
        <topology evidence="1">Multi-pass membrane protein</topology>
    </subcellularLocation>
</comment>
<dbReference type="PANTHER" id="PTHR33048:SF42">
    <property type="entry name" value="INTEGRAL MEMBRANE PROTEIN"/>
    <property type="match status" value="1"/>
</dbReference>
<evidence type="ECO:0000259" key="8">
    <source>
        <dbReference type="Pfam" id="PF20684"/>
    </source>
</evidence>
<evidence type="ECO:0000313" key="9">
    <source>
        <dbReference type="EMBL" id="KAK1758857.1"/>
    </source>
</evidence>
<feature type="transmembrane region" description="Helical" evidence="7">
    <location>
        <begin position="162"/>
        <end position="189"/>
    </location>
</feature>
<feature type="transmembrane region" description="Helical" evidence="7">
    <location>
        <begin position="42"/>
        <end position="62"/>
    </location>
</feature>
<name>A0AAJ0BL40_9PEZI</name>
<evidence type="ECO:0000256" key="6">
    <source>
        <dbReference type="SAM" id="MobiDB-lite"/>
    </source>
</evidence>
<dbReference type="PANTHER" id="PTHR33048">
    <property type="entry name" value="PTH11-LIKE INTEGRAL MEMBRANE PROTEIN (AFU_ORTHOLOGUE AFUA_5G11245)"/>
    <property type="match status" value="1"/>
</dbReference>